<name>A0A168SZS7_ABSGL</name>
<dbReference type="InterPro" id="IPR038279">
    <property type="entry name" value="Ndc10_dom2_sf"/>
</dbReference>
<keyword evidence="3" id="KW-1185">Reference proteome</keyword>
<proteinExistence type="predicted"/>
<dbReference type="AlphaFoldDB" id="A0A168SZS7"/>
<dbReference type="OrthoDB" id="120763at2759"/>
<dbReference type="EMBL" id="LT554999">
    <property type="protein sequence ID" value="SAM09222.1"/>
    <property type="molecule type" value="Genomic_DNA"/>
</dbReference>
<sequence length="85" mass="9894">MVDSCIACAALDPPTSLYKKLFPPIDEWHDRLAAKELNTDNNDPIQPTFATITFVQVIMMLRKTFIQESVRMMELRPCLPIWQHF</sequence>
<gene>
    <name evidence="2" type="primary">ABSGL_14896.1 scaffold 15133</name>
</gene>
<dbReference type="InterPro" id="IPR031872">
    <property type="entry name" value="NDC10_II"/>
</dbReference>
<dbReference type="InParanoid" id="A0A168SZS7"/>
<evidence type="ECO:0000313" key="2">
    <source>
        <dbReference type="EMBL" id="SAM09222.1"/>
    </source>
</evidence>
<protein>
    <recommendedName>
        <fullName evidence="1">Ndc10 domain-containing protein</fullName>
    </recommendedName>
</protein>
<evidence type="ECO:0000313" key="3">
    <source>
        <dbReference type="Proteomes" id="UP000078561"/>
    </source>
</evidence>
<dbReference type="Gene3D" id="1.10.443.20">
    <property type="entry name" value="Centromere DNA-binding protein complex CBF3 subunit, domain 2"/>
    <property type="match status" value="1"/>
</dbReference>
<dbReference type="Pfam" id="PF16787">
    <property type="entry name" value="NDC10_II"/>
    <property type="match status" value="1"/>
</dbReference>
<feature type="domain" description="Ndc10" evidence="1">
    <location>
        <begin position="10"/>
        <end position="84"/>
    </location>
</feature>
<organism evidence="2">
    <name type="scientific">Absidia glauca</name>
    <name type="common">Pin mould</name>
    <dbReference type="NCBI Taxonomy" id="4829"/>
    <lineage>
        <taxon>Eukaryota</taxon>
        <taxon>Fungi</taxon>
        <taxon>Fungi incertae sedis</taxon>
        <taxon>Mucoromycota</taxon>
        <taxon>Mucoromycotina</taxon>
        <taxon>Mucoromycetes</taxon>
        <taxon>Mucorales</taxon>
        <taxon>Cunninghamellaceae</taxon>
        <taxon>Absidia</taxon>
    </lineage>
</organism>
<dbReference type="Proteomes" id="UP000078561">
    <property type="component" value="Unassembled WGS sequence"/>
</dbReference>
<accession>A0A168SZS7</accession>
<dbReference type="GO" id="GO:0003677">
    <property type="term" value="F:DNA binding"/>
    <property type="evidence" value="ECO:0007669"/>
    <property type="project" value="InterPro"/>
</dbReference>
<reference evidence="2" key="1">
    <citation type="submission" date="2016-04" db="EMBL/GenBank/DDBJ databases">
        <authorList>
            <person name="Evans L.H."/>
            <person name="Alamgir A."/>
            <person name="Owens N."/>
            <person name="Weber N.D."/>
            <person name="Virtaneva K."/>
            <person name="Barbian K."/>
            <person name="Babar A."/>
            <person name="Rosenke K."/>
        </authorList>
    </citation>
    <scope>NUCLEOTIDE SEQUENCE [LARGE SCALE GENOMIC DNA]</scope>
    <source>
        <strain evidence="2">CBS 101.48</strain>
    </source>
</reference>
<evidence type="ECO:0000259" key="1">
    <source>
        <dbReference type="Pfam" id="PF16787"/>
    </source>
</evidence>